<feature type="domain" description="Exonuclease" evidence="6">
    <location>
        <begin position="13"/>
        <end position="182"/>
    </location>
</feature>
<dbReference type="Proteomes" id="UP001333110">
    <property type="component" value="Unassembled WGS sequence"/>
</dbReference>
<evidence type="ECO:0000259" key="6">
    <source>
        <dbReference type="SMART" id="SM00479"/>
    </source>
</evidence>
<evidence type="ECO:0000256" key="3">
    <source>
        <dbReference type="ARBA" id="ARBA00022839"/>
    </source>
</evidence>
<reference evidence="7 8" key="1">
    <citation type="journal article" date="2023" name="J. Hered.">
        <title>Chromosome-level genome of the wood stork (Mycteria americana) provides insight into avian chromosome evolution.</title>
        <authorList>
            <person name="Flamio R. Jr."/>
            <person name="Ramstad K.M."/>
        </authorList>
    </citation>
    <scope>NUCLEOTIDE SEQUENCE [LARGE SCALE GENOMIC DNA]</scope>
    <source>
        <strain evidence="7">JAX WOST 10</strain>
    </source>
</reference>
<dbReference type="Pfam" id="PF00929">
    <property type="entry name" value="RNase_T"/>
    <property type="match status" value="1"/>
</dbReference>
<name>A0AAN7NDM2_MYCAM</name>
<keyword evidence="1" id="KW-0540">Nuclease</keyword>
<feature type="compositionally biased region" description="Polar residues" evidence="4">
    <location>
        <begin position="540"/>
        <end position="565"/>
    </location>
</feature>
<evidence type="ECO:0000313" key="7">
    <source>
        <dbReference type="EMBL" id="KAK4813607.1"/>
    </source>
</evidence>
<protein>
    <recommendedName>
        <fullName evidence="6">Exonuclease domain-containing protein</fullName>
    </recommendedName>
</protein>
<proteinExistence type="predicted"/>
<feature type="compositionally biased region" description="Polar residues" evidence="4">
    <location>
        <begin position="448"/>
        <end position="460"/>
    </location>
</feature>
<dbReference type="InterPro" id="IPR012337">
    <property type="entry name" value="RNaseH-like_sf"/>
</dbReference>
<dbReference type="Gene3D" id="3.30.420.10">
    <property type="entry name" value="Ribonuclease H-like superfamily/Ribonuclease H"/>
    <property type="match status" value="1"/>
</dbReference>
<dbReference type="PANTHER" id="PTHR23044">
    <property type="entry name" value="3'-5' EXONUCLEASE ERI1-RELATED"/>
    <property type="match status" value="1"/>
</dbReference>
<feature type="region of interest" description="Disordered" evidence="4">
    <location>
        <begin position="540"/>
        <end position="567"/>
    </location>
</feature>
<dbReference type="InterPro" id="IPR036397">
    <property type="entry name" value="RNaseH_sf"/>
</dbReference>
<dbReference type="GO" id="GO:0000175">
    <property type="term" value="F:3'-5'-RNA exonuclease activity"/>
    <property type="evidence" value="ECO:0007669"/>
    <property type="project" value="InterPro"/>
</dbReference>
<dbReference type="InterPro" id="IPR051274">
    <property type="entry name" value="3-5_Exoribonuclease"/>
</dbReference>
<dbReference type="AlphaFoldDB" id="A0AAN7NDM2"/>
<organism evidence="7 8">
    <name type="scientific">Mycteria americana</name>
    <name type="common">Wood stork</name>
    <dbReference type="NCBI Taxonomy" id="33587"/>
    <lineage>
        <taxon>Eukaryota</taxon>
        <taxon>Metazoa</taxon>
        <taxon>Chordata</taxon>
        <taxon>Craniata</taxon>
        <taxon>Vertebrata</taxon>
        <taxon>Euteleostomi</taxon>
        <taxon>Archelosauria</taxon>
        <taxon>Archosauria</taxon>
        <taxon>Dinosauria</taxon>
        <taxon>Saurischia</taxon>
        <taxon>Theropoda</taxon>
        <taxon>Coelurosauria</taxon>
        <taxon>Aves</taxon>
        <taxon>Neognathae</taxon>
        <taxon>Neoaves</taxon>
        <taxon>Aequornithes</taxon>
        <taxon>Ciconiiformes</taxon>
        <taxon>Ciconiidae</taxon>
        <taxon>Mycteria</taxon>
    </lineage>
</organism>
<dbReference type="SUPFAM" id="SSF53098">
    <property type="entry name" value="Ribonuclease H-like"/>
    <property type="match status" value="1"/>
</dbReference>
<comment type="caution">
    <text evidence="7">The sequence shown here is derived from an EMBL/GenBank/DDBJ whole genome shotgun (WGS) entry which is preliminary data.</text>
</comment>
<feature type="region of interest" description="Disordered" evidence="4">
    <location>
        <begin position="448"/>
        <end position="523"/>
    </location>
</feature>
<accession>A0AAN7NDM2</accession>
<evidence type="ECO:0000256" key="2">
    <source>
        <dbReference type="ARBA" id="ARBA00022801"/>
    </source>
</evidence>
<keyword evidence="5" id="KW-0812">Transmembrane</keyword>
<dbReference type="CDD" id="cd06133">
    <property type="entry name" value="ERI-1_3'hExo_like"/>
    <property type="match status" value="1"/>
</dbReference>
<keyword evidence="8" id="KW-1185">Reference proteome</keyword>
<keyword evidence="5" id="KW-0472">Membrane</keyword>
<feature type="transmembrane region" description="Helical" evidence="5">
    <location>
        <begin position="12"/>
        <end position="31"/>
    </location>
</feature>
<keyword evidence="3" id="KW-0269">Exonuclease</keyword>
<feature type="compositionally biased region" description="Polar residues" evidence="4">
    <location>
        <begin position="486"/>
        <end position="503"/>
    </location>
</feature>
<sequence>MESLPFNLPGTGFLFVFFLVFVTIEFPAVLLNTSTGETESEFHTYVQPQEHPVLSEFCTELTGLTQNQVDEGVPLNICLSQFLKLIQKIHKEKKIMFSTDILKWDFGVCLQYECKRKQPRKPDTLNSWIDLKAACRAYYNRKPKGLNGALQDLGIAFAGREHSRKYDMMILIFNILPSPPLTHVPKHHIYRSFKHLQGWGLNHFPGQPVPMLDNPLAVSCCFMACYLGEETDPHLATTSFQVAVESNKVSPQPPLLQAKQPQFPQPPPIRLVLQTLHQLRCPSLDTLQHLNVSLGVRGPKLNTGFEVRPHQCRVQGHNHCPSSPAGHAISDTSQGAIGRLGHLVTLLAHIQAAVNHQHSQVLFCWAAFQPLFPKPVALHGVAVTQVQDLALGLVKPHTIDLGPSIQPVQVPLQSLPTLKQINTPTQLGVVCKLTEAWNTDERTLTINFTDKTPLGSNSRPETSRDGTCETNSLDEKNHHGIAGIKINSNVQTEEQQTTCTDSSADVHAVPSSSSRTELHAQAQSSLAASTDKFLVPLEQAQQSHSTVSTGIRQGLSNGQPLSTARYSPPVHGSGLVLVSTTISSVNISNEDISTSSDCLSLLTDGEGVALIPESQYEQNSECDKFKDDSSTDILTVFEEKTISKQLAVMRSDNQSLEETVVPVEPLKSIIYKSPDTTIYNVGTVQRQTSNFSAFKLPSAMVNAISALSALAGNCSAPSEVPKRKPASPKTFPPAKKQSFAICQEKTTSFDHSLSLRSSNLSKASPAILNFTVNLNQSVRAVKNGKPTPPLSNCGRRAKKAHEGNKKGCGYFKWEYALLKEKSNGLTLNADALTSLGTYATQLDSLDVNNVIALPL</sequence>
<dbReference type="SMART" id="SM00479">
    <property type="entry name" value="EXOIII"/>
    <property type="match status" value="1"/>
</dbReference>
<evidence type="ECO:0000313" key="8">
    <source>
        <dbReference type="Proteomes" id="UP001333110"/>
    </source>
</evidence>
<feature type="non-terminal residue" evidence="7">
    <location>
        <position position="855"/>
    </location>
</feature>
<evidence type="ECO:0000256" key="5">
    <source>
        <dbReference type="SAM" id="Phobius"/>
    </source>
</evidence>
<dbReference type="InterPro" id="IPR013520">
    <property type="entry name" value="Ribonucl_H"/>
</dbReference>
<dbReference type="InterPro" id="IPR047201">
    <property type="entry name" value="ERI-1_3'hExo-like"/>
</dbReference>
<evidence type="ECO:0000256" key="1">
    <source>
        <dbReference type="ARBA" id="ARBA00022722"/>
    </source>
</evidence>
<feature type="compositionally biased region" description="Basic and acidic residues" evidence="4">
    <location>
        <begin position="461"/>
        <end position="478"/>
    </location>
</feature>
<dbReference type="GO" id="GO:0003676">
    <property type="term" value="F:nucleic acid binding"/>
    <property type="evidence" value="ECO:0007669"/>
    <property type="project" value="InterPro"/>
</dbReference>
<dbReference type="EMBL" id="JAUNZN010000012">
    <property type="protein sequence ID" value="KAK4813607.1"/>
    <property type="molecule type" value="Genomic_DNA"/>
</dbReference>
<keyword evidence="2" id="KW-0378">Hydrolase</keyword>
<dbReference type="PANTHER" id="PTHR23044:SF61">
    <property type="entry name" value="3'-5' EXORIBONUCLEASE 1-RELATED"/>
    <property type="match status" value="1"/>
</dbReference>
<evidence type="ECO:0000256" key="4">
    <source>
        <dbReference type="SAM" id="MobiDB-lite"/>
    </source>
</evidence>
<keyword evidence="5" id="KW-1133">Transmembrane helix</keyword>
<gene>
    <name evidence="7" type="ORF">QYF61_011953</name>
</gene>